<keyword evidence="5" id="KW-1185">Reference proteome</keyword>
<dbReference type="Pfam" id="PF00107">
    <property type="entry name" value="ADH_zinc_N"/>
    <property type="match status" value="1"/>
</dbReference>
<dbReference type="SUPFAM" id="SSF50129">
    <property type="entry name" value="GroES-like"/>
    <property type="match status" value="1"/>
</dbReference>
<evidence type="ECO:0000256" key="2">
    <source>
        <dbReference type="ARBA" id="ARBA00023002"/>
    </source>
</evidence>
<dbReference type="InterPro" id="IPR047122">
    <property type="entry name" value="Trans-enoyl_RdTase-like"/>
</dbReference>
<dbReference type="SUPFAM" id="SSF51735">
    <property type="entry name" value="NAD(P)-binding Rossmann-fold domains"/>
    <property type="match status" value="1"/>
</dbReference>
<dbReference type="InterPro" id="IPR036291">
    <property type="entry name" value="NAD(P)-bd_dom_sf"/>
</dbReference>
<dbReference type="Gene3D" id="3.90.180.10">
    <property type="entry name" value="Medium-chain alcohol dehydrogenases, catalytic domain"/>
    <property type="match status" value="1"/>
</dbReference>
<name>A0A8H4KZ83_9HYPO</name>
<evidence type="ECO:0000256" key="1">
    <source>
        <dbReference type="ARBA" id="ARBA00008072"/>
    </source>
</evidence>
<feature type="domain" description="Enoyl reductase (ER)" evidence="3">
    <location>
        <begin position="15"/>
        <end position="381"/>
    </location>
</feature>
<comment type="caution">
    <text evidence="4">The sequence shown here is derived from an EMBL/GenBank/DDBJ whole genome shotgun (WGS) entry which is preliminary data.</text>
</comment>
<sequence>MSYPPNKAIYLDAQGKHTVRIIEEPYVPKGAQSLVKVQYSAINPADTRHYYMGMSEYVAGYEFAGTVRARGADSPFKPGQEVFGFSLPADHRPKYLGAHQDFLLAEPQLLFERPPSLNLDPINAVTMLAGALTAIDGLFNTLGYGLPAASLDGDDPKDVPILIWGGASVVGQAAIKLARAAGFSPLLTTASPHNHDALKKLGATHCFDYRSPTIVDDIHTKMGGLGKKLKTVFDSVSSGLGIFEGLSKEEEQATQEKYDQSTAAIARRCCDTDIPETELRLSAVLPVARDPTWKFCLMFRTVETMDHGVGDLEMSPEEREAEETKIRRWGARNDHVIRWLIANHEKYWEAPRSRTVETAEEGIQAIKDVWGGKTSREKIVIKHPM</sequence>
<dbReference type="PANTHER" id="PTHR45348:SF7">
    <property type="entry name" value="ZINC BINDING OXIDOREDUCTASE, PUTATIVE-RELATED"/>
    <property type="match status" value="1"/>
</dbReference>
<accession>A0A8H4KZ83</accession>
<dbReference type="PANTHER" id="PTHR45348">
    <property type="entry name" value="HYPOTHETICAL OXIDOREDUCTASE (EUROFUNG)"/>
    <property type="match status" value="1"/>
</dbReference>
<organism evidence="4 5">
    <name type="scientific">Fusarium albosuccineum</name>
    <dbReference type="NCBI Taxonomy" id="1237068"/>
    <lineage>
        <taxon>Eukaryota</taxon>
        <taxon>Fungi</taxon>
        <taxon>Dikarya</taxon>
        <taxon>Ascomycota</taxon>
        <taxon>Pezizomycotina</taxon>
        <taxon>Sordariomycetes</taxon>
        <taxon>Hypocreomycetidae</taxon>
        <taxon>Hypocreales</taxon>
        <taxon>Nectriaceae</taxon>
        <taxon>Fusarium</taxon>
        <taxon>Fusarium decemcellulare species complex</taxon>
    </lineage>
</organism>
<evidence type="ECO:0000259" key="3">
    <source>
        <dbReference type="SMART" id="SM00829"/>
    </source>
</evidence>
<dbReference type="InterPro" id="IPR011032">
    <property type="entry name" value="GroES-like_sf"/>
</dbReference>
<dbReference type="InterPro" id="IPR013149">
    <property type="entry name" value="ADH-like_C"/>
</dbReference>
<dbReference type="GO" id="GO:0016651">
    <property type="term" value="F:oxidoreductase activity, acting on NAD(P)H"/>
    <property type="evidence" value="ECO:0007669"/>
    <property type="project" value="InterPro"/>
</dbReference>
<dbReference type="EMBL" id="JAADYS010002342">
    <property type="protein sequence ID" value="KAF4458810.1"/>
    <property type="molecule type" value="Genomic_DNA"/>
</dbReference>
<dbReference type="SMART" id="SM00829">
    <property type="entry name" value="PKS_ER"/>
    <property type="match status" value="1"/>
</dbReference>
<gene>
    <name evidence="4" type="ORF">FALBO_14443</name>
</gene>
<protein>
    <recommendedName>
        <fullName evidence="3">Enoyl reductase (ER) domain-containing protein</fullName>
    </recommendedName>
</protein>
<dbReference type="AlphaFoldDB" id="A0A8H4KZ83"/>
<proteinExistence type="inferred from homology"/>
<dbReference type="InterPro" id="IPR020843">
    <property type="entry name" value="ER"/>
</dbReference>
<evidence type="ECO:0000313" key="4">
    <source>
        <dbReference type="EMBL" id="KAF4458810.1"/>
    </source>
</evidence>
<dbReference type="Proteomes" id="UP000554235">
    <property type="component" value="Unassembled WGS sequence"/>
</dbReference>
<dbReference type="CDD" id="cd08249">
    <property type="entry name" value="enoyl_reductase_like"/>
    <property type="match status" value="1"/>
</dbReference>
<dbReference type="Pfam" id="PF08240">
    <property type="entry name" value="ADH_N"/>
    <property type="match status" value="1"/>
</dbReference>
<dbReference type="OrthoDB" id="10257049at2759"/>
<comment type="similarity">
    <text evidence="1">Belongs to the zinc-containing alcohol dehydrogenase family.</text>
</comment>
<reference evidence="4 5" key="1">
    <citation type="submission" date="2020-01" db="EMBL/GenBank/DDBJ databases">
        <title>Identification and distribution of gene clusters putatively required for synthesis of sphingolipid metabolism inhibitors in phylogenetically diverse species of the filamentous fungus Fusarium.</title>
        <authorList>
            <person name="Kim H.-S."/>
            <person name="Busman M."/>
            <person name="Brown D.W."/>
            <person name="Divon H."/>
            <person name="Uhlig S."/>
            <person name="Proctor R.H."/>
        </authorList>
    </citation>
    <scope>NUCLEOTIDE SEQUENCE [LARGE SCALE GENOMIC DNA]</scope>
    <source>
        <strain evidence="4 5">NRRL 20459</strain>
    </source>
</reference>
<keyword evidence="2" id="KW-0560">Oxidoreductase</keyword>
<dbReference type="InterPro" id="IPR013154">
    <property type="entry name" value="ADH-like_N"/>
</dbReference>
<dbReference type="Gene3D" id="3.40.50.720">
    <property type="entry name" value="NAD(P)-binding Rossmann-like Domain"/>
    <property type="match status" value="1"/>
</dbReference>
<evidence type="ECO:0000313" key="5">
    <source>
        <dbReference type="Proteomes" id="UP000554235"/>
    </source>
</evidence>